<dbReference type="PROSITE" id="PS51321">
    <property type="entry name" value="TFIIS_CENTRAL"/>
    <property type="match status" value="1"/>
</dbReference>
<dbReference type="CDD" id="cd21542">
    <property type="entry name" value="SPOC_Bye1p-like"/>
    <property type="match status" value="1"/>
</dbReference>
<dbReference type="PANTHER" id="PTHR11477">
    <property type="entry name" value="TRANSCRIPTION FACTOR S-II ZINC FINGER DOMAIN-CONTAINING PROTEIN"/>
    <property type="match status" value="1"/>
</dbReference>
<dbReference type="GO" id="GO:0005634">
    <property type="term" value="C:nucleus"/>
    <property type="evidence" value="ECO:0007669"/>
    <property type="project" value="TreeGrafter"/>
</dbReference>
<dbReference type="SMART" id="SM00249">
    <property type="entry name" value="PHD"/>
    <property type="match status" value="1"/>
</dbReference>
<dbReference type="InterPro" id="IPR003618">
    <property type="entry name" value="TFIIS_cen_dom"/>
</dbReference>
<keyword evidence="5 8" id="KW-0863">Zinc-finger</keyword>
<dbReference type="Gene3D" id="3.30.40.10">
    <property type="entry name" value="Zinc/RING finger domain, C3HC4 (zinc finger)"/>
    <property type="match status" value="1"/>
</dbReference>
<dbReference type="InterPro" id="IPR011011">
    <property type="entry name" value="Znf_FYVE_PHD"/>
</dbReference>
<evidence type="ECO:0000259" key="11">
    <source>
        <dbReference type="PROSITE" id="PS51321"/>
    </source>
</evidence>
<evidence type="ECO:0000256" key="9">
    <source>
        <dbReference type="SAM" id="MobiDB-lite"/>
    </source>
</evidence>
<dbReference type="eggNOG" id="KOG1634">
    <property type="taxonomic scope" value="Eukaryota"/>
</dbReference>
<dbReference type="InterPro" id="IPR019787">
    <property type="entry name" value="Znf_PHD-finger"/>
</dbReference>
<evidence type="ECO:0000256" key="1">
    <source>
        <dbReference type="ARBA" id="ARBA00002311"/>
    </source>
</evidence>
<dbReference type="HOGENOM" id="CLU_495285_0_0_1"/>
<reference evidence="12 13" key="1">
    <citation type="journal article" date="2011" name="Proc. Natl. Acad. Sci. U.S.A.">
        <title>Evolutionary erosion of yeast sex chromosomes by mating-type switching accidents.</title>
        <authorList>
            <person name="Gordon J.L."/>
            <person name="Armisen D."/>
            <person name="Proux-Wera E."/>
            <person name="Oheigeartaigh S.S."/>
            <person name="Byrne K.P."/>
            <person name="Wolfe K.H."/>
        </authorList>
    </citation>
    <scope>NUCLEOTIDE SEQUENCE [LARGE SCALE GENOMIC DNA]</scope>
    <source>
        <strain evidence="13">ATCC 10597 / BCRC 20456 / CBS 421 / NBRC 0211 / NRRL Y-12639</strain>
    </source>
</reference>
<feature type="compositionally biased region" description="Acidic residues" evidence="9">
    <location>
        <begin position="461"/>
        <end position="482"/>
    </location>
</feature>
<dbReference type="PANTHER" id="PTHR11477:SF0">
    <property type="entry name" value="IP08861P-RELATED"/>
    <property type="match status" value="1"/>
</dbReference>
<dbReference type="PROSITE" id="PS50016">
    <property type="entry name" value="ZF_PHD_2"/>
    <property type="match status" value="1"/>
</dbReference>
<dbReference type="InterPro" id="IPR036575">
    <property type="entry name" value="TFIIS_cen_dom_sf"/>
</dbReference>
<evidence type="ECO:0000256" key="7">
    <source>
        <dbReference type="ARBA" id="ARBA00023242"/>
    </source>
</evidence>
<feature type="compositionally biased region" description="Polar residues" evidence="9">
    <location>
        <begin position="443"/>
        <end position="460"/>
    </location>
</feature>
<evidence type="ECO:0000256" key="3">
    <source>
        <dbReference type="ARBA" id="ARBA00021616"/>
    </source>
</evidence>
<evidence type="ECO:0000256" key="5">
    <source>
        <dbReference type="ARBA" id="ARBA00022771"/>
    </source>
</evidence>
<dbReference type="AlphaFoldDB" id="G0WI25"/>
<keyword evidence="6" id="KW-0862">Zinc</keyword>
<evidence type="ECO:0000313" key="13">
    <source>
        <dbReference type="Proteomes" id="UP000000689"/>
    </source>
</evidence>
<evidence type="ECO:0000256" key="4">
    <source>
        <dbReference type="ARBA" id="ARBA00022723"/>
    </source>
</evidence>
<organism evidence="12 13">
    <name type="scientific">Naumovozyma dairenensis (strain ATCC 10597 / BCRC 20456 / CBS 421 / NBRC 0211 / NRRL Y-12639)</name>
    <name type="common">Saccharomyces dairenensis</name>
    <dbReference type="NCBI Taxonomy" id="1071378"/>
    <lineage>
        <taxon>Eukaryota</taxon>
        <taxon>Fungi</taxon>
        <taxon>Dikarya</taxon>
        <taxon>Ascomycota</taxon>
        <taxon>Saccharomycotina</taxon>
        <taxon>Saccharomycetes</taxon>
        <taxon>Saccharomycetales</taxon>
        <taxon>Saccharomycetaceae</taxon>
        <taxon>Naumovozyma</taxon>
    </lineage>
</organism>
<dbReference type="GO" id="GO:0006351">
    <property type="term" value="P:DNA-templated transcription"/>
    <property type="evidence" value="ECO:0007669"/>
    <property type="project" value="InterPro"/>
</dbReference>
<dbReference type="SMART" id="SM00510">
    <property type="entry name" value="TFS2M"/>
    <property type="match status" value="1"/>
</dbReference>
<feature type="region of interest" description="Disordered" evidence="9">
    <location>
        <begin position="117"/>
        <end position="232"/>
    </location>
</feature>
<dbReference type="GO" id="GO:0140002">
    <property type="term" value="F:histone H3K4me3 reader activity"/>
    <property type="evidence" value="ECO:0007669"/>
    <property type="project" value="EnsemblFungi"/>
</dbReference>
<evidence type="ECO:0000256" key="2">
    <source>
        <dbReference type="ARBA" id="ARBA00011050"/>
    </source>
</evidence>
<dbReference type="Pfam" id="PF07744">
    <property type="entry name" value="SPOC"/>
    <property type="match status" value="1"/>
</dbReference>
<comment type="similarity">
    <text evidence="2">Belongs to the BYE1 family.</text>
</comment>
<dbReference type="GO" id="GO:0008270">
    <property type="term" value="F:zinc ion binding"/>
    <property type="evidence" value="ECO:0007669"/>
    <property type="project" value="UniProtKB-KW"/>
</dbReference>
<dbReference type="RefSeq" id="XP_003672679.1">
    <property type="nucleotide sequence ID" value="XM_003672631.1"/>
</dbReference>
<dbReference type="SUPFAM" id="SSF57903">
    <property type="entry name" value="FYVE/PHD zinc finger"/>
    <property type="match status" value="1"/>
</dbReference>
<feature type="compositionally biased region" description="Low complexity" evidence="9">
    <location>
        <begin position="173"/>
        <end position="191"/>
    </location>
</feature>
<dbReference type="OMA" id="RTHKGDI"/>
<dbReference type="PROSITE" id="PS01359">
    <property type="entry name" value="ZF_PHD_1"/>
    <property type="match status" value="1"/>
</dbReference>
<dbReference type="Proteomes" id="UP000000689">
    <property type="component" value="Chromosome 11"/>
</dbReference>
<dbReference type="SUPFAM" id="SSF46942">
    <property type="entry name" value="Elongation factor TFIIS domain 2"/>
    <property type="match status" value="1"/>
</dbReference>
<feature type="region of interest" description="Disordered" evidence="9">
    <location>
        <begin position="1"/>
        <end position="45"/>
    </location>
</feature>
<feature type="domain" description="PHD-type" evidence="10">
    <location>
        <begin position="49"/>
        <end position="112"/>
    </location>
</feature>
<dbReference type="Pfam" id="PF00628">
    <property type="entry name" value="PHD"/>
    <property type="match status" value="1"/>
</dbReference>
<dbReference type="Pfam" id="PF07500">
    <property type="entry name" value="TFIIS_M"/>
    <property type="match status" value="1"/>
</dbReference>
<feature type="compositionally biased region" description="Basic and acidic residues" evidence="9">
    <location>
        <begin position="156"/>
        <end position="167"/>
    </location>
</feature>
<gene>
    <name evidence="12" type="primary">NDAI0K02450</name>
    <name evidence="12" type="ordered locus">NDAI_0K02450</name>
</gene>
<evidence type="ECO:0000256" key="6">
    <source>
        <dbReference type="ARBA" id="ARBA00022833"/>
    </source>
</evidence>
<comment type="function">
    <text evidence="1">Negative regulator of transcription elongation.</text>
</comment>
<dbReference type="STRING" id="1071378.G0WI25"/>
<proteinExistence type="inferred from homology"/>
<dbReference type="InterPro" id="IPR019786">
    <property type="entry name" value="Zinc_finger_PHD-type_CS"/>
</dbReference>
<feature type="compositionally biased region" description="Low complexity" evidence="9">
    <location>
        <begin position="426"/>
        <end position="442"/>
    </location>
</feature>
<evidence type="ECO:0000313" key="12">
    <source>
        <dbReference type="EMBL" id="CCD27436.1"/>
    </source>
</evidence>
<evidence type="ECO:0000259" key="10">
    <source>
        <dbReference type="PROSITE" id="PS50016"/>
    </source>
</evidence>
<evidence type="ECO:0000256" key="8">
    <source>
        <dbReference type="PROSITE-ProRule" id="PRU00146"/>
    </source>
</evidence>
<dbReference type="OrthoDB" id="79252at2759"/>
<dbReference type="KEGG" id="ndi:NDAI_0K02450"/>
<dbReference type="Gene3D" id="1.10.472.30">
    <property type="entry name" value="Transcription elongation factor S-II, central domain"/>
    <property type="match status" value="1"/>
</dbReference>
<feature type="compositionally biased region" description="Basic and acidic residues" evidence="9">
    <location>
        <begin position="122"/>
        <end position="131"/>
    </location>
</feature>
<protein>
    <recommendedName>
        <fullName evidence="3">Transcription factor BYE1</fullName>
    </recommendedName>
</protein>
<dbReference type="GO" id="GO:0000977">
    <property type="term" value="F:RNA polymerase II transcription regulatory region sequence-specific DNA binding"/>
    <property type="evidence" value="ECO:0007669"/>
    <property type="project" value="TreeGrafter"/>
</dbReference>
<sequence>MSVRTSARSNKGQNKYMEAMAKEEQEQEQEQENPTIISTDDKEEYGEGNVRCPVCGTTDENYDPNTDTNGDMVQCDGCDMWQHIKCMTGGLEDIESLLTPDRKYFCEKCDPTKYPHLNLNHQNDDDQHPEYVNKNVGVQPHTKDEDGDYMPNINDNIHDLTDDKDQNLDDENVNNNNNSSSNPTNNNNNNNATITKRRKSAQSNSSNAKKRKSTSAEVPTSSSSSSIPAAERDSKMRVNALKMFNDLFMKFIIPETINAKLYELPQGKTIQLISNEFSKNLESELYKAWFDMEHDKLSKYYPEKVRNLFSNLKDPKNLNLKSHVINQSIPMSKLVRMSVSELANPDLQQFKEKVNTDSLNQLVIEAPTKPKYIKTHKGDELIENYDEGNDLDDSMDRINEDIIYEKNSIQTRKMNDLELHDTTNKAPSSSALPSSLSSSTSLNQQKINDNDNTIHSNDNGQDMDIDSNTDPETEQGQEEEQQQEQQQQENEKGVTINYPELGYIFSGNIKYHGISHSIKSQNVKQLNIFGNEYDPKGNYKLFAEGRLSSSKAFDYLDQIKSSSSRVILIYQLFQTNDHANGDDNGACSRLFDHLIEEKRVVGIRNKQKYEKIIYLIPHDRRNDQELLQIQNLIDENLTEIPISNDTILNDRTFFLVVVVKPEFIGKE</sequence>
<dbReference type="GeneID" id="11497881"/>
<feature type="region of interest" description="Disordered" evidence="9">
    <location>
        <begin position="421"/>
        <end position="495"/>
    </location>
</feature>
<accession>G0WI25</accession>
<keyword evidence="7" id="KW-0539">Nucleus</keyword>
<keyword evidence="4" id="KW-0479">Metal-binding</keyword>
<dbReference type="InterPro" id="IPR001965">
    <property type="entry name" value="Znf_PHD"/>
</dbReference>
<keyword evidence="13" id="KW-1185">Reference proteome</keyword>
<dbReference type="InterPro" id="IPR013083">
    <property type="entry name" value="Znf_RING/FYVE/PHD"/>
</dbReference>
<feature type="domain" description="TFIIS central" evidence="11">
    <location>
        <begin position="236"/>
        <end position="370"/>
    </location>
</feature>
<feature type="compositionally biased region" description="Polar residues" evidence="9">
    <location>
        <begin position="1"/>
        <end position="13"/>
    </location>
</feature>
<dbReference type="EMBL" id="HE580277">
    <property type="protein sequence ID" value="CCD27436.1"/>
    <property type="molecule type" value="Genomic_DNA"/>
</dbReference>
<dbReference type="GO" id="GO:0000122">
    <property type="term" value="P:negative regulation of transcription by RNA polymerase II"/>
    <property type="evidence" value="ECO:0007669"/>
    <property type="project" value="EnsemblFungi"/>
</dbReference>
<dbReference type="GO" id="GO:0003682">
    <property type="term" value="F:chromatin binding"/>
    <property type="evidence" value="ECO:0007669"/>
    <property type="project" value="EnsemblFungi"/>
</dbReference>
<name>G0WI25_NAUDC</name>
<dbReference type="InterPro" id="IPR012921">
    <property type="entry name" value="SPOC_C"/>
</dbReference>